<accession>A0ABT6XNB8</accession>
<dbReference type="PROSITE" id="PS51257">
    <property type="entry name" value="PROKAR_LIPOPROTEIN"/>
    <property type="match status" value="1"/>
</dbReference>
<name>A0ABT6XNB8_9FLAO</name>
<dbReference type="RefSeq" id="WP_283238152.1">
    <property type="nucleotide sequence ID" value="NZ_JASGBP010000001.1"/>
</dbReference>
<comment type="caution">
    <text evidence="1">The sequence shown here is derived from an EMBL/GenBank/DDBJ whole genome shotgun (WGS) entry which is preliminary data.</text>
</comment>
<sequence>MLMNQKRLIFGILVLFVMLLQSCKINKTINHHREGKWVYKDTVNGIRYKSKGRYRKSIETRTWRYYENRKLVKTEQYQNGICNIKTFDNRGRISSTGQSIMVEEADGTHWYIVGDWTFFDAKGQVIGIKKYDKGELLSETEVQVISNP</sequence>
<evidence type="ECO:0000313" key="1">
    <source>
        <dbReference type="EMBL" id="MDI9256477.1"/>
    </source>
</evidence>
<protein>
    <submittedName>
        <fullName evidence="1">Uncharacterized protein</fullName>
    </submittedName>
</protein>
<organism evidence="1 2">
    <name type="scientific">Flavobacterium sedimenticola</name>
    <dbReference type="NCBI Taxonomy" id="3043286"/>
    <lineage>
        <taxon>Bacteria</taxon>
        <taxon>Pseudomonadati</taxon>
        <taxon>Bacteroidota</taxon>
        <taxon>Flavobacteriia</taxon>
        <taxon>Flavobacteriales</taxon>
        <taxon>Flavobacteriaceae</taxon>
        <taxon>Flavobacterium</taxon>
    </lineage>
</organism>
<keyword evidence="2" id="KW-1185">Reference proteome</keyword>
<proteinExistence type="predicted"/>
<dbReference type="EMBL" id="JASGBP010000001">
    <property type="protein sequence ID" value="MDI9256477.1"/>
    <property type="molecule type" value="Genomic_DNA"/>
</dbReference>
<evidence type="ECO:0000313" key="2">
    <source>
        <dbReference type="Proteomes" id="UP001230035"/>
    </source>
</evidence>
<gene>
    <name evidence="1" type="ORF">QHT84_03515</name>
</gene>
<dbReference type="Proteomes" id="UP001230035">
    <property type="component" value="Unassembled WGS sequence"/>
</dbReference>
<reference evidence="1 2" key="1">
    <citation type="submission" date="2023-05" db="EMBL/GenBank/DDBJ databases">
        <title>Flavobacterium sedimenti sp. nov., isolated from the sediment.</title>
        <authorList>
            <person name="Wu N."/>
        </authorList>
    </citation>
    <scope>NUCLEOTIDE SEQUENCE [LARGE SCALE GENOMIC DNA]</scope>
    <source>
        <strain evidence="1 2">YZ-48</strain>
    </source>
</reference>